<dbReference type="Proteomes" id="UP000325466">
    <property type="component" value="Unassembled WGS sequence"/>
</dbReference>
<dbReference type="Pfam" id="PF23544">
    <property type="entry name" value="AtuA_ferredoxin"/>
    <property type="match status" value="1"/>
</dbReference>
<dbReference type="RefSeq" id="WP_006941630.1">
    <property type="nucleotide sequence ID" value="NZ_BAAAYP010000055.1"/>
</dbReference>
<accession>A0A059MJC0</accession>
<proteinExistence type="predicted"/>
<dbReference type="GeneID" id="83619422"/>
<evidence type="ECO:0000313" key="5">
    <source>
        <dbReference type="Proteomes" id="UP001163947"/>
    </source>
</evidence>
<evidence type="ECO:0000313" key="4">
    <source>
        <dbReference type="Proteomes" id="UP000325466"/>
    </source>
</evidence>
<organism evidence="3 5">
    <name type="scientific">Rhodococcus aetherivorans</name>
    <dbReference type="NCBI Taxonomy" id="191292"/>
    <lineage>
        <taxon>Bacteria</taxon>
        <taxon>Bacillati</taxon>
        <taxon>Actinomycetota</taxon>
        <taxon>Actinomycetes</taxon>
        <taxon>Mycobacteriales</taxon>
        <taxon>Nocardiaceae</taxon>
        <taxon>Rhodococcus</taxon>
    </lineage>
</organism>
<dbReference type="PANTHER" id="PTHR47708:SF2">
    <property type="entry name" value="SI:CH73-132F6.5"/>
    <property type="match status" value="1"/>
</dbReference>
<accession>N1MCW7</accession>
<dbReference type="PANTHER" id="PTHR47708">
    <property type="match status" value="1"/>
</dbReference>
<protein>
    <submittedName>
        <fullName evidence="2">Small uncharacterized protein Bpro_4170</fullName>
    </submittedName>
</protein>
<sequence length="106" mass="11846">MKLRDVAYSRSGDKGDTSNICVFPHDDADYDWLRSVLTEDIVAEAFGNLVEGEVTRYEIPVNCCLNFVLTRALAGGVSKSLRVDPHGKSYQSLILDIDVPGREERR</sequence>
<dbReference type="Proteomes" id="UP001163947">
    <property type="component" value="Chromosome"/>
</dbReference>
<dbReference type="EMBL" id="CP106982">
    <property type="protein sequence ID" value="UYF94829.1"/>
    <property type="molecule type" value="Genomic_DNA"/>
</dbReference>
<dbReference type="AlphaFoldDB" id="A0A059MJC0"/>
<keyword evidence="4" id="KW-1185">Reference proteome</keyword>
<accession>A0A0F6S9G1</accession>
<name>A0A059MJC0_9NOCA</name>
<gene>
    <name evidence="3" type="ORF">OCS65_03355</name>
    <name evidence="2" type="ORF">RAJCM14343_0320</name>
</gene>
<reference evidence="2 4" key="1">
    <citation type="journal article" date="2018" name="Biodegradation">
        <title>1,4-Dioxane degradation characteristics of Rhodococcus aetherivorans JCM 14343.</title>
        <authorList>
            <person name="Inoue D."/>
            <person name="Tsunoda T."/>
            <person name="Yamamoto N."/>
            <person name="Ike M."/>
            <person name="Sei K."/>
        </authorList>
    </citation>
    <scope>NUCLEOTIDE SEQUENCE [LARGE SCALE GENOMIC DNA]</scope>
    <source>
        <strain evidence="2 4">JCM 14343</strain>
    </source>
</reference>
<reference evidence="3" key="3">
    <citation type="submission" date="2022-09" db="EMBL/GenBank/DDBJ databases">
        <title>The genome sequence of Rhodococcus aetherivorans N1.</title>
        <authorList>
            <person name="Jiang W."/>
        </authorList>
    </citation>
    <scope>NUCLEOTIDE SEQUENCE</scope>
    <source>
        <strain evidence="3">N1</strain>
    </source>
</reference>
<feature type="domain" description="AtuA-like ferredoxin-fold" evidence="1">
    <location>
        <begin position="1"/>
        <end position="99"/>
    </location>
</feature>
<dbReference type="EMBL" id="BLAH01000007">
    <property type="protein sequence ID" value="GES35076.1"/>
    <property type="molecule type" value="Genomic_DNA"/>
</dbReference>
<reference evidence="2" key="2">
    <citation type="submission" date="2019-10" db="EMBL/GenBank/DDBJ databases">
        <title>Draft genome sequence of Rhodococcus aetherivorans JCM 14343.</title>
        <authorList>
            <person name="Inoue D."/>
            <person name="Nakazawa M."/>
            <person name="Yamamoto N."/>
            <person name="Sei K."/>
            <person name="Ike M."/>
        </authorList>
    </citation>
    <scope>NUCLEOTIDE SEQUENCE</scope>
    <source>
        <strain evidence="2">JCM 14343</strain>
    </source>
</reference>
<evidence type="ECO:0000313" key="2">
    <source>
        <dbReference type="EMBL" id="GES35076.1"/>
    </source>
</evidence>
<dbReference type="InterPro" id="IPR056362">
    <property type="entry name" value="AtuA-like_ferredoxin_dom"/>
</dbReference>
<evidence type="ECO:0000313" key="3">
    <source>
        <dbReference type="EMBL" id="UYF94829.1"/>
    </source>
</evidence>
<dbReference type="KEGG" id="rav:AAT18_24790"/>
<evidence type="ECO:0000259" key="1">
    <source>
        <dbReference type="Pfam" id="PF23544"/>
    </source>
</evidence>